<proteinExistence type="predicted"/>
<feature type="transmembrane region" description="Helical" evidence="6">
    <location>
        <begin position="260"/>
        <end position="288"/>
    </location>
</feature>
<evidence type="ECO:0000256" key="5">
    <source>
        <dbReference type="ARBA" id="ARBA00023136"/>
    </source>
</evidence>
<dbReference type="Proteomes" id="UP000476030">
    <property type="component" value="Unassembled WGS sequence"/>
</dbReference>
<evidence type="ECO:0000256" key="1">
    <source>
        <dbReference type="ARBA" id="ARBA00004651"/>
    </source>
</evidence>
<name>A0A6L8WAB6_9PROT</name>
<sequence length="335" mass="36151">MATDVETRLDSRLTVGEKIPVKLVIPVIVIGAIIPFVLGGYATFQGTLIMIYAIAILGLNLLTGFNGQFSLGHSAFYAIGAYTAAILVYHLDWPVYVTIPIGGVVCFFAGFLFGLPALRLEGLYLALATFALGVAVPQILKSSHLEGLTGGVQGLDVFRPDVPAFLVDNFGLTMDQWWYLIVFVVMLLMFWVAWNLINSRTGRAMMAIRDNPIAARSMGVNASLYKSLTFGVSAFYTGIAGAMAAIIIEFVAPDSFTFQLSILLFIGMVVGGTTSIWGAVFGGMFILLIPNFAEEISTGLSYAIFGVILILVIYVMPSGFAGLVNLLRARIKKIM</sequence>
<feature type="transmembrane region" description="Helical" evidence="6">
    <location>
        <begin position="122"/>
        <end position="140"/>
    </location>
</feature>
<dbReference type="Pfam" id="PF02653">
    <property type="entry name" value="BPD_transp_2"/>
    <property type="match status" value="1"/>
</dbReference>
<comment type="subcellular location">
    <subcellularLocation>
        <location evidence="1">Cell membrane</location>
        <topology evidence="1">Multi-pass membrane protein</topology>
    </subcellularLocation>
</comment>
<dbReference type="GO" id="GO:0005886">
    <property type="term" value="C:plasma membrane"/>
    <property type="evidence" value="ECO:0007669"/>
    <property type="project" value="UniProtKB-SubCell"/>
</dbReference>
<feature type="transmembrane region" description="Helical" evidence="6">
    <location>
        <begin position="300"/>
        <end position="327"/>
    </location>
</feature>
<evidence type="ECO:0000256" key="6">
    <source>
        <dbReference type="SAM" id="Phobius"/>
    </source>
</evidence>
<feature type="transmembrane region" description="Helical" evidence="6">
    <location>
        <begin position="97"/>
        <end position="115"/>
    </location>
</feature>
<dbReference type="InterPro" id="IPR043428">
    <property type="entry name" value="LivM-like"/>
</dbReference>
<evidence type="ECO:0000313" key="8">
    <source>
        <dbReference type="Proteomes" id="UP000476030"/>
    </source>
</evidence>
<evidence type="ECO:0000256" key="3">
    <source>
        <dbReference type="ARBA" id="ARBA00022692"/>
    </source>
</evidence>
<dbReference type="InterPro" id="IPR001851">
    <property type="entry name" value="ABC_transp_permease"/>
</dbReference>
<evidence type="ECO:0000256" key="4">
    <source>
        <dbReference type="ARBA" id="ARBA00022989"/>
    </source>
</evidence>
<comment type="caution">
    <text evidence="7">The sequence shown here is derived from an EMBL/GenBank/DDBJ whole genome shotgun (WGS) entry which is preliminary data.</text>
</comment>
<feature type="transmembrane region" description="Helical" evidence="6">
    <location>
        <begin position="44"/>
        <end position="62"/>
    </location>
</feature>
<keyword evidence="3 6" id="KW-0812">Transmembrane</keyword>
<keyword evidence="5 6" id="KW-0472">Membrane</keyword>
<evidence type="ECO:0000313" key="7">
    <source>
        <dbReference type="EMBL" id="MZR31380.1"/>
    </source>
</evidence>
<feature type="transmembrane region" description="Helical" evidence="6">
    <location>
        <begin position="228"/>
        <end position="248"/>
    </location>
</feature>
<keyword evidence="2" id="KW-1003">Cell membrane</keyword>
<dbReference type="GO" id="GO:0015658">
    <property type="term" value="F:branched-chain amino acid transmembrane transporter activity"/>
    <property type="evidence" value="ECO:0007669"/>
    <property type="project" value="InterPro"/>
</dbReference>
<dbReference type="EMBL" id="WTUW01000002">
    <property type="protein sequence ID" value="MZR31380.1"/>
    <property type="molecule type" value="Genomic_DNA"/>
</dbReference>
<keyword evidence="8" id="KW-1185">Reference proteome</keyword>
<evidence type="ECO:0000256" key="2">
    <source>
        <dbReference type="ARBA" id="ARBA00022475"/>
    </source>
</evidence>
<dbReference type="PANTHER" id="PTHR30482">
    <property type="entry name" value="HIGH-AFFINITY BRANCHED-CHAIN AMINO ACID TRANSPORT SYSTEM PERMEASE"/>
    <property type="match status" value="1"/>
</dbReference>
<dbReference type="RefSeq" id="WP_161315889.1">
    <property type="nucleotide sequence ID" value="NZ_WTUW01000002.1"/>
</dbReference>
<accession>A0A6L8WAB6</accession>
<dbReference type="PANTHER" id="PTHR30482:SF20">
    <property type="entry name" value="HIGH-AFFINITY BRANCHED-CHAIN AMINO ACID TRANSPORT SYSTEM PERMEASE PROTEIN LIVM"/>
    <property type="match status" value="1"/>
</dbReference>
<feature type="transmembrane region" description="Helical" evidence="6">
    <location>
        <begin position="21"/>
        <end position="38"/>
    </location>
</feature>
<dbReference type="CDD" id="cd06581">
    <property type="entry name" value="TM_PBP1_LivM_like"/>
    <property type="match status" value="1"/>
</dbReference>
<protein>
    <submittedName>
        <fullName evidence="7">Branched-chain amino acid ABC transporter permease</fullName>
    </submittedName>
</protein>
<organism evidence="7 8">
    <name type="scientific">Sneathiella litorea</name>
    <dbReference type="NCBI Taxonomy" id="2606216"/>
    <lineage>
        <taxon>Bacteria</taxon>
        <taxon>Pseudomonadati</taxon>
        <taxon>Pseudomonadota</taxon>
        <taxon>Alphaproteobacteria</taxon>
        <taxon>Sneathiellales</taxon>
        <taxon>Sneathiellaceae</taxon>
        <taxon>Sneathiella</taxon>
    </lineage>
</organism>
<feature type="transmembrane region" description="Helical" evidence="6">
    <location>
        <begin position="74"/>
        <end position="91"/>
    </location>
</feature>
<feature type="transmembrane region" description="Helical" evidence="6">
    <location>
        <begin position="177"/>
        <end position="197"/>
    </location>
</feature>
<gene>
    <name evidence="7" type="ORF">GQE98_12120</name>
</gene>
<keyword evidence="4 6" id="KW-1133">Transmembrane helix</keyword>
<dbReference type="AlphaFoldDB" id="A0A6L8WAB6"/>
<reference evidence="7 8" key="1">
    <citation type="submission" date="2019-12" db="EMBL/GenBank/DDBJ databases">
        <title>Snethiella sp. nov. sp. isolated from sea sand.</title>
        <authorList>
            <person name="Kim J."/>
            <person name="Jeong S.E."/>
            <person name="Jung H.S."/>
            <person name="Jeon C.O."/>
        </authorList>
    </citation>
    <scope>NUCLEOTIDE SEQUENCE [LARGE SCALE GENOMIC DNA]</scope>
    <source>
        <strain evidence="7 8">DP05</strain>
    </source>
</reference>